<proteinExistence type="predicted"/>
<accession>A0A9N9T5N0</accession>
<evidence type="ECO:0000313" key="1">
    <source>
        <dbReference type="EMBL" id="CAG9836145.1"/>
    </source>
</evidence>
<dbReference type="Proteomes" id="UP001153709">
    <property type="component" value="Chromosome 6"/>
</dbReference>
<sequence length="207" mass="24169">MYENMIIKQQNPRRKLRRHPEVYEEYDFRRKHEEPVASSSAPETTFVSSAFIMISDENTGSSSNSTKLEKKMLRTDVYPLSPTHYNQPPTPDHPPPSAMQAESIIYEKIRPLSQWRKRTANVKRHASLPTLTFTIYKKIPSWIHQEYKRRSKDMETETEDEYLLIYDGSSGSFSSSVSLSDRSVDNILEEYNSEIPFAGKFYVYVLK</sequence>
<dbReference type="AlphaFoldDB" id="A0A9N9T5N0"/>
<name>A0A9N9T5N0_DIABA</name>
<protein>
    <submittedName>
        <fullName evidence="1">Uncharacterized protein</fullName>
    </submittedName>
</protein>
<reference evidence="1" key="1">
    <citation type="submission" date="2022-01" db="EMBL/GenBank/DDBJ databases">
        <authorList>
            <person name="King R."/>
        </authorList>
    </citation>
    <scope>NUCLEOTIDE SEQUENCE</scope>
</reference>
<organism evidence="1 2">
    <name type="scientific">Diabrotica balteata</name>
    <name type="common">Banded cucumber beetle</name>
    <dbReference type="NCBI Taxonomy" id="107213"/>
    <lineage>
        <taxon>Eukaryota</taxon>
        <taxon>Metazoa</taxon>
        <taxon>Ecdysozoa</taxon>
        <taxon>Arthropoda</taxon>
        <taxon>Hexapoda</taxon>
        <taxon>Insecta</taxon>
        <taxon>Pterygota</taxon>
        <taxon>Neoptera</taxon>
        <taxon>Endopterygota</taxon>
        <taxon>Coleoptera</taxon>
        <taxon>Polyphaga</taxon>
        <taxon>Cucujiformia</taxon>
        <taxon>Chrysomeloidea</taxon>
        <taxon>Chrysomelidae</taxon>
        <taxon>Galerucinae</taxon>
        <taxon>Diabroticina</taxon>
        <taxon>Diabroticites</taxon>
        <taxon>Diabrotica</taxon>
    </lineage>
</organism>
<evidence type="ECO:0000313" key="2">
    <source>
        <dbReference type="Proteomes" id="UP001153709"/>
    </source>
</evidence>
<keyword evidence="2" id="KW-1185">Reference proteome</keyword>
<dbReference type="EMBL" id="OU898281">
    <property type="protein sequence ID" value="CAG9836145.1"/>
    <property type="molecule type" value="Genomic_DNA"/>
</dbReference>
<dbReference type="OrthoDB" id="5314041at2759"/>
<gene>
    <name evidence="1" type="ORF">DIABBA_LOCUS9258</name>
</gene>